<dbReference type="OrthoDB" id="9789704at2"/>
<comment type="similarity">
    <text evidence="2 13">Belongs to the sodium:solute symporter (SSF) (TC 2.A.21) family.</text>
</comment>
<evidence type="ECO:0000256" key="9">
    <source>
        <dbReference type="ARBA" id="ARBA00023065"/>
    </source>
</evidence>
<keyword evidence="6" id="KW-0769">Symport</keyword>
<feature type="transmembrane region" description="Helical" evidence="14">
    <location>
        <begin position="116"/>
        <end position="141"/>
    </location>
</feature>
<keyword evidence="5 14" id="KW-0812">Transmembrane</keyword>
<feature type="transmembrane region" description="Helical" evidence="14">
    <location>
        <begin position="258"/>
        <end position="280"/>
    </location>
</feature>
<dbReference type="InterPro" id="IPR018212">
    <property type="entry name" value="Na/solute_symporter_CS"/>
</dbReference>
<feature type="transmembrane region" description="Helical" evidence="14">
    <location>
        <begin position="385"/>
        <end position="409"/>
    </location>
</feature>
<evidence type="ECO:0000256" key="14">
    <source>
        <dbReference type="SAM" id="Phobius"/>
    </source>
</evidence>
<keyword evidence="4" id="KW-1003">Cell membrane</keyword>
<feature type="transmembrane region" description="Helical" evidence="14">
    <location>
        <begin position="178"/>
        <end position="196"/>
    </location>
</feature>
<keyword evidence="8" id="KW-0915">Sodium</keyword>
<dbReference type="EMBL" id="FNAD01000016">
    <property type="protein sequence ID" value="SDE24350.1"/>
    <property type="molecule type" value="Genomic_DNA"/>
</dbReference>
<dbReference type="PANTHER" id="PTHR48086:SF3">
    <property type="entry name" value="SODIUM_PROLINE SYMPORTER"/>
    <property type="match status" value="1"/>
</dbReference>
<evidence type="ECO:0000256" key="12">
    <source>
        <dbReference type="ARBA" id="ARBA00033708"/>
    </source>
</evidence>
<dbReference type="PROSITE" id="PS00456">
    <property type="entry name" value="NA_SOLUT_SYMP_1"/>
    <property type="match status" value="1"/>
</dbReference>
<dbReference type="GO" id="GO:0006814">
    <property type="term" value="P:sodium ion transport"/>
    <property type="evidence" value="ECO:0007669"/>
    <property type="project" value="UniProtKB-KW"/>
</dbReference>
<name>A0A1G7BC14_9ACTN</name>
<evidence type="ECO:0000313" key="15">
    <source>
        <dbReference type="EMBL" id="SDE24350.1"/>
    </source>
</evidence>
<organism evidence="15 16">
    <name type="scientific">Glycomyces harbinensis</name>
    <dbReference type="NCBI Taxonomy" id="58114"/>
    <lineage>
        <taxon>Bacteria</taxon>
        <taxon>Bacillati</taxon>
        <taxon>Actinomycetota</taxon>
        <taxon>Actinomycetes</taxon>
        <taxon>Glycomycetales</taxon>
        <taxon>Glycomycetaceae</taxon>
        <taxon>Glycomyces</taxon>
    </lineage>
</organism>
<evidence type="ECO:0000256" key="6">
    <source>
        <dbReference type="ARBA" id="ARBA00022847"/>
    </source>
</evidence>
<protein>
    <submittedName>
        <fullName evidence="15">Na+/proline symporter</fullName>
    </submittedName>
</protein>
<dbReference type="RefSeq" id="WP_091039618.1">
    <property type="nucleotide sequence ID" value="NZ_FNAD01000016.1"/>
</dbReference>
<dbReference type="InterPro" id="IPR050277">
    <property type="entry name" value="Sodium:Solute_Symporter"/>
</dbReference>
<evidence type="ECO:0000256" key="1">
    <source>
        <dbReference type="ARBA" id="ARBA00004651"/>
    </source>
</evidence>
<feature type="transmembrane region" description="Helical" evidence="14">
    <location>
        <begin position="147"/>
        <end position="166"/>
    </location>
</feature>
<feature type="transmembrane region" description="Helical" evidence="14">
    <location>
        <begin position="459"/>
        <end position="479"/>
    </location>
</feature>
<dbReference type="GO" id="GO:0046942">
    <property type="term" value="P:carboxylic acid transport"/>
    <property type="evidence" value="ECO:0007669"/>
    <property type="project" value="UniProtKB-ARBA"/>
</dbReference>
<evidence type="ECO:0000256" key="13">
    <source>
        <dbReference type="RuleBase" id="RU362091"/>
    </source>
</evidence>
<gene>
    <name evidence="15" type="ORF">SAMN05216270_11655</name>
</gene>
<comment type="subcellular location">
    <subcellularLocation>
        <location evidence="1">Cell membrane</location>
        <topology evidence="1">Multi-pass membrane protein</topology>
    </subcellularLocation>
</comment>
<evidence type="ECO:0000256" key="10">
    <source>
        <dbReference type="ARBA" id="ARBA00023136"/>
    </source>
</evidence>
<dbReference type="Pfam" id="PF00474">
    <property type="entry name" value="SSF"/>
    <property type="match status" value="1"/>
</dbReference>
<accession>A0A1G7BC14</accession>
<evidence type="ECO:0000256" key="7">
    <source>
        <dbReference type="ARBA" id="ARBA00022989"/>
    </source>
</evidence>
<keyword evidence="10 14" id="KW-0472">Membrane</keyword>
<dbReference type="CDD" id="cd11474">
    <property type="entry name" value="SLC5sbd_CHT"/>
    <property type="match status" value="1"/>
</dbReference>
<dbReference type="PANTHER" id="PTHR48086">
    <property type="entry name" value="SODIUM/PROLINE SYMPORTER-RELATED"/>
    <property type="match status" value="1"/>
</dbReference>
<dbReference type="AlphaFoldDB" id="A0A1G7BC14"/>
<comment type="catalytic activity">
    <reaction evidence="12">
        <text>L-proline(in) + Na(+)(in) = L-proline(out) + Na(+)(out)</text>
        <dbReference type="Rhea" id="RHEA:28967"/>
        <dbReference type="ChEBI" id="CHEBI:29101"/>
        <dbReference type="ChEBI" id="CHEBI:60039"/>
    </reaction>
</comment>
<dbReference type="Gene3D" id="1.20.1730.10">
    <property type="entry name" value="Sodium/glucose cotransporter"/>
    <property type="match status" value="1"/>
</dbReference>
<keyword evidence="9" id="KW-0406">Ion transport</keyword>
<feature type="transmembrane region" description="Helical" evidence="14">
    <location>
        <begin position="300"/>
        <end position="325"/>
    </location>
</feature>
<feature type="transmembrane region" description="Helical" evidence="14">
    <location>
        <begin position="69"/>
        <end position="91"/>
    </location>
</feature>
<feature type="transmembrane region" description="Helical" evidence="14">
    <location>
        <begin position="359"/>
        <end position="379"/>
    </location>
</feature>
<evidence type="ECO:0000256" key="11">
    <source>
        <dbReference type="ARBA" id="ARBA00023201"/>
    </source>
</evidence>
<keyword evidence="7 14" id="KW-1133">Transmembrane helix</keyword>
<evidence type="ECO:0000256" key="8">
    <source>
        <dbReference type="ARBA" id="ARBA00023053"/>
    </source>
</evidence>
<dbReference type="GO" id="GO:0015293">
    <property type="term" value="F:symporter activity"/>
    <property type="evidence" value="ECO:0007669"/>
    <property type="project" value="UniProtKB-KW"/>
</dbReference>
<feature type="transmembrane region" description="Helical" evidence="14">
    <location>
        <begin position="31"/>
        <end position="49"/>
    </location>
</feature>
<keyword evidence="3" id="KW-0813">Transport</keyword>
<feature type="transmembrane region" description="Helical" evidence="14">
    <location>
        <begin position="416"/>
        <end position="439"/>
    </location>
</feature>
<feature type="transmembrane region" description="Helical" evidence="14">
    <location>
        <begin position="225"/>
        <end position="246"/>
    </location>
</feature>
<reference evidence="16" key="1">
    <citation type="submission" date="2016-10" db="EMBL/GenBank/DDBJ databases">
        <authorList>
            <person name="Varghese N."/>
            <person name="Submissions S."/>
        </authorList>
    </citation>
    <scope>NUCLEOTIDE SEQUENCE [LARGE SCALE GENOMIC DNA]</scope>
    <source>
        <strain evidence="16">CGMCC 4.3516</strain>
    </source>
</reference>
<keyword evidence="16" id="KW-1185">Reference proteome</keyword>
<dbReference type="InterPro" id="IPR038377">
    <property type="entry name" value="Na/Glc_symporter_sf"/>
</dbReference>
<evidence type="ECO:0000256" key="4">
    <source>
        <dbReference type="ARBA" id="ARBA00022475"/>
    </source>
</evidence>
<dbReference type="PROSITE" id="PS50283">
    <property type="entry name" value="NA_SOLUT_SYMP_3"/>
    <property type="match status" value="1"/>
</dbReference>
<keyword evidence="11" id="KW-0739">Sodium transport</keyword>
<dbReference type="InterPro" id="IPR001734">
    <property type="entry name" value="Na/solute_symporter"/>
</dbReference>
<proteinExistence type="inferred from homology"/>
<feature type="transmembrane region" description="Helical" evidence="14">
    <location>
        <begin position="6"/>
        <end position="24"/>
    </location>
</feature>
<evidence type="ECO:0000256" key="3">
    <source>
        <dbReference type="ARBA" id="ARBA00022448"/>
    </source>
</evidence>
<evidence type="ECO:0000313" key="16">
    <source>
        <dbReference type="Proteomes" id="UP000198949"/>
    </source>
</evidence>
<dbReference type="Proteomes" id="UP000198949">
    <property type="component" value="Unassembled WGS sequence"/>
</dbReference>
<dbReference type="STRING" id="58114.SAMN05216270_11655"/>
<sequence length="505" mass="52060">MILLGVGLSIVVVLVIGLLVSRKVEGDSARYLVAGRTLGIPLVAAGLMAQAVDSNATLGNTDLAYGFGFWAGASLPIGLALCLLLTGLFFARRMNAAKLLTLPDWYARRYGRTIELAASIAMIGAYVLLLAGNLVAGGFLFEHFLGIDYTLGVLLIVAVVMTYTVAGGMFSDSYTAAAQMVITIAGTACLFTWVALTHGITVPEGMGAFDLGQLTDPAQGAPVNWATLVALGVGDIVAIDFMQRIFSAKSPDTARRACFLGAAGTLLIGIPFTYVALSAVDIVGPDGGAAVLFTLLEDHAPAWLAMMVLAAIVAASCSTANGAILGTGAVAARNIAGIRETDAGRLPELKIFGAGKDPLLRASRIAMFPIVGLAILVAVRVPQTGILLTLAFDLMLAGLVVPFALGLWWKRGGAAAAAASIAVGFTVRLVLFALTPTTYGVPNDLLYIENNVITAAFDGWPTFIAFLAGASAYLVVALLRPAKTVRAAKAPVSPAAGPVPVPAEA</sequence>
<dbReference type="GO" id="GO:0005886">
    <property type="term" value="C:plasma membrane"/>
    <property type="evidence" value="ECO:0007669"/>
    <property type="project" value="UniProtKB-SubCell"/>
</dbReference>
<evidence type="ECO:0000256" key="2">
    <source>
        <dbReference type="ARBA" id="ARBA00006434"/>
    </source>
</evidence>
<evidence type="ECO:0000256" key="5">
    <source>
        <dbReference type="ARBA" id="ARBA00022692"/>
    </source>
</evidence>